<dbReference type="SUPFAM" id="SSF51261">
    <property type="entry name" value="Duplicated hybrid motif"/>
    <property type="match status" value="1"/>
</dbReference>
<organism evidence="9 10">
    <name type="scientific">Desulfurivibrio alkaliphilus (strain DSM 19089 / UNIQEM U267 / AHT2)</name>
    <dbReference type="NCBI Taxonomy" id="589865"/>
    <lineage>
        <taxon>Bacteria</taxon>
        <taxon>Pseudomonadati</taxon>
        <taxon>Thermodesulfobacteriota</taxon>
        <taxon>Desulfobulbia</taxon>
        <taxon>Desulfobulbales</taxon>
        <taxon>Desulfobulbaceae</taxon>
        <taxon>Desulfurivibrio</taxon>
    </lineage>
</organism>
<dbReference type="OrthoDB" id="9815245at2"/>
<comment type="cofactor">
    <cofactor evidence="1">
        <name>Zn(2+)</name>
        <dbReference type="ChEBI" id="CHEBI:29105"/>
    </cofactor>
</comment>
<dbReference type="InterPro" id="IPR050570">
    <property type="entry name" value="Cell_wall_metabolism_enzyme"/>
</dbReference>
<keyword evidence="5" id="KW-0862">Zinc</keyword>
<dbReference type="CDD" id="cd12797">
    <property type="entry name" value="M23_peptidase"/>
    <property type="match status" value="1"/>
</dbReference>
<dbReference type="EMBL" id="CP001940">
    <property type="protein sequence ID" value="ADH85513.1"/>
    <property type="molecule type" value="Genomic_DNA"/>
</dbReference>
<dbReference type="GO" id="GO:0046872">
    <property type="term" value="F:metal ion binding"/>
    <property type="evidence" value="ECO:0007669"/>
    <property type="project" value="UniProtKB-KW"/>
</dbReference>
<keyword evidence="7" id="KW-1133">Transmembrane helix</keyword>
<evidence type="ECO:0000256" key="5">
    <source>
        <dbReference type="ARBA" id="ARBA00022833"/>
    </source>
</evidence>
<dbReference type="AlphaFoldDB" id="D6Z1T8"/>
<dbReference type="Gene3D" id="2.70.70.10">
    <property type="entry name" value="Glucose Permease (Domain IIA)"/>
    <property type="match status" value="1"/>
</dbReference>
<dbReference type="InterPro" id="IPR016047">
    <property type="entry name" value="M23ase_b-sheet_dom"/>
</dbReference>
<accession>D6Z1T8</accession>
<proteinExistence type="predicted"/>
<dbReference type="InterPro" id="IPR011055">
    <property type="entry name" value="Dup_hybrid_motif"/>
</dbReference>
<dbReference type="GO" id="GO:0004222">
    <property type="term" value="F:metalloendopeptidase activity"/>
    <property type="evidence" value="ECO:0007669"/>
    <property type="project" value="TreeGrafter"/>
</dbReference>
<dbReference type="HOGENOM" id="CLU_026846_3_2_7"/>
<evidence type="ECO:0000313" key="10">
    <source>
        <dbReference type="Proteomes" id="UP000001508"/>
    </source>
</evidence>
<keyword evidence="4" id="KW-0378">Hydrolase</keyword>
<keyword evidence="7" id="KW-0812">Transmembrane</keyword>
<dbReference type="KEGG" id="dak:DaAHT2_0809"/>
<dbReference type="RefSeq" id="WP_013163043.1">
    <property type="nucleotide sequence ID" value="NC_014216.1"/>
</dbReference>
<evidence type="ECO:0000313" key="9">
    <source>
        <dbReference type="EMBL" id="ADH85513.1"/>
    </source>
</evidence>
<dbReference type="GO" id="GO:0006508">
    <property type="term" value="P:proteolysis"/>
    <property type="evidence" value="ECO:0007669"/>
    <property type="project" value="UniProtKB-KW"/>
</dbReference>
<evidence type="ECO:0000256" key="4">
    <source>
        <dbReference type="ARBA" id="ARBA00022801"/>
    </source>
</evidence>
<protein>
    <submittedName>
        <fullName evidence="9">Peptidase M23</fullName>
    </submittedName>
</protein>
<dbReference type="PANTHER" id="PTHR21666:SF288">
    <property type="entry name" value="CELL DIVISION PROTEIN YTFB"/>
    <property type="match status" value="1"/>
</dbReference>
<dbReference type="Gene3D" id="3.10.450.350">
    <property type="match status" value="2"/>
</dbReference>
<dbReference type="Pfam" id="PF01551">
    <property type="entry name" value="Peptidase_M23"/>
    <property type="match status" value="1"/>
</dbReference>
<evidence type="ECO:0000256" key="6">
    <source>
        <dbReference type="ARBA" id="ARBA00023049"/>
    </source>
</evidence>
<dbReference type="PANTHER" id="PTHR21666">
    <property type="entry name" value="PEPTIDASE-RELATED"/>
    <property type="match status" value="1"/>
</dbReference>
<evidence type="ECO:0000256" key="7">
    <source>
        <dbReference type="SAM" id="Phobius"/>
    </source>
</evidence>
<evidence type="ECO:0000259" key="8">
    <source>
        <dbReference type="Pfam" id="PF01551"/>
    </source>
</evidence>
<evidence type="ECO:0000256" key="3">
    <source>
        <dbReference type="ARBA" id="ARBA00022723"/>
    </source>
</evidence>
<feature type="domain" description="M23ase beta-sheet core" evidence="8">
    <location>
        <begin position="321"/>
        <end position="417"/>
    </location>
</feature>
<evidence type="ECO:0000256" key="1">
    <source>
        <dbReference type="ARBA" id="ARBA00001947"/>
    </source>
</evidence>
<keyword evidence="7" id="KW-0472">Membrane</keyword>
<feature type="transmembrane region" description="Helical" evidence="7">
    <location>
        <begin position="21"/>
        <end position="42"/>
    </location>
</feature>
<keyword evidence="3" id="KW-0479">Metal-binding</keyword>
<dbReference type="InParanoid" id="D6Z1T8"/>
<dbReference type="STRING" id="589865.DaAHT2_0809"/>
<keyword evidence="6" id="KW-0482">Metalloprotease</keyword>
<sequence length="473" mass="53210">MKKTLKDIIQSFVYSGKNFLNSTHFATLAITFTVAGAVLFFANITPASLPTPPELPELEESVAKQLATAELAEIVETQALNRPSEPLWPESYTHIEGELRSGDTLNDALRRAQINGSDRSRIINALDGLLDFRSLRPRDRFTAVLDDDNAVVEYRYQSGPLNVYLVRRIDDHRFQAEKMSVTLERQTKKISGRIESSLFAAFQIHGEQARLIYSFAEIFASRMDFNVEIRKGDHFQLVFEKYYRDDEFVGYGPILYARYEQSRGEVLEAIRYTPEDGKASYFDPDGRELGASFLRSPVPMARVTSGFNRRRMHPILNEVRPHLAVDLAAPTGTPVMATADGRVVFRSRDGGNGNMVILEHSNGYRSYYAHLSGFKRGMKVGDRVRQRDIIGYVGATGLATGPHVCYRIRHNGEFINPMAMRFTPRSELAGEALARFQAHLGDLVQLADNLGKKEQAVRVSRITVDPDQGLTLL</sequence>
<dbReference type="Proteomes" id="UP000001508">
    <property type="component" value="Chromosome"/>
</dbReference>
<evidence type="ECO:0000256" key="2">
    <source>
        <dbReference type="ARBA" id="ARBA00022670"/>
    </source>
</evidence>
<dbReference type="eggNOG" id="COG0739">
    <property type="taxonomic scope" value="Bacteria"/>
</dbReference>
<keyword evidence="10" id="KW-1185">Reference proteome</keyword>
<gene>
    <name evidence="9" type="ordered locus">DaAHT2_0809</name>
</gene>
<keyword evidence="2" id="KW-0645">Protease</keyword>
<name>D6Z1T8_DESAT</name>
<reference evidence="10" key="1">
    <citation type="submission" date="2010-02" db="EMBL/GenBank/DDBJ databases">
        <title>Complete sequence of Desulfurivibrio alkaliphilus AHT2.</title>
        <authorList>
            <consortium name="US DOE Joint Genome Institute"/>
            <person name="Pitluck S."/>
            <person name="Chertkov O."/>
            <person name="Detter J.C."/>
            <person name="Han C."/>
            <person name="Tapia R."/>
            <person name="Larimer F."/>
            <person name="Land M."/>
            <person name="Hauser L."/>
            <person name="Kyrpides N."/>
            <person name="Mikhailova N."/>
            <person name="Sorokin D.Y."/>
            <person name="Muyzer G."/>
            <person name="Woyke T."/>
        </authorList>
    </citation>
    <scope>NUCLEOTIDE SEQUENCE [LARGE SCALE GENOMIC DNA]</scope>
    <source>
        <strain evidence="10">DSM 19089 / UNIQEM U267 / AHT2</strain>
    </source>
</reference>
<dbReference type="FunCoup" id="D6Z1T8">
    <property type="interactions" value="67"/>
</dbReference>